<dbReference type="EMBL" id="OBEA01000002">
    <property type="protein sequence ID" value="SNY47706.1"/>
    <property type="molecule type" value="Genomic_DNA"/>
</dbReference>
<dbReference type="GO" id="GO:0006313">
    <property type="term" value="P:DNA transposition"/>
    <property type="evidence" value="ECO:0007669"/>
    <property type="project" value="InterPro"/>
</dbReference>
<dbReference type="AlphaFoldDB" id="A0A285IKS7"/>
<dbReference type="SMART" id="SM01321">
    <property type="entry name" value="Y1_Tnp"/>
    <property type="match status" value="1"/>
</dbReference>
<dbReference type="SUPFAM" id="SSF143422">
    <property type="entry name" value="Transposase IS200-like"/>
    <property type="match status" value="1"/>
</dbReference>
<feature type="domain" description="Transposase IS200-like" evidence="1">
    <location>
        <begin position="9"/>
        <end position="132"/>
    </location>
</feature>
<dbReference type="Proteomes" id="UP000231702">
    <property type="component" value="Unassembled WGS sequence"/>
</dbReference>
<name>A0A285IKS7_9RHOB</name>
<reference evidence="3 4" key="1">
    <citation type="submission" date="2017-09" db="EMBL/GenBank/DDBJ databases">
        <authorList>
            <person name="Ehlers B."/>
            <person name="Leendertz F.H."/>
        </authorList>
    </citation>
    <scope>NUCLEOTIDE SEQUENCE [LARGE SCALE GENOMIC DNA]</scope>
    <source>
        <strain evidence="3 4">CGMCC 1.12662</strain>
    </source>
</reference>
<evidence type="ECO:0000313" key="4">
    <source>
        <dbReference type="Proteomes" id="UP000231655"/>
    </source>
</evidence>
<evidence type="ECO:0000313" key="5">
    <source>
        <dbReference type="Proteomes" id="UP000231702"/>
    </source>
</evidence>
<dbReference type="OrthoDB" id="9794403at2"/>
<dbReference type="EMBL" id="PGTD01000016">
    <property type="protein sequence ID" value="PJE28917.1"/>
    <property type="molecule type" value="Genomic_DNA"/>
</dbReference>
<keyword evidence="5" id="KW-1185">Reference proteome</keyword>
<reference evidence="2 5" key="2">
    <citation type="journal article" date="2018" name="Int. J. Syst. Evol. Microbiol.">
        <title>Pseudooceanicola lipolyticus sp. nov., a marine alphaproteobacterium, reclassification of Oceanicola flagellatus as Pseudooceanicola flagellatus comb. nov. and emended description of the genus Pseudooceanicola.</title>
        <authorList>
            <person name="Huang M.-M."/>
            <person name="Guo L.-L."/>
            <person name="Wu Y.-H."/>
            <person name="Lai Q.-L."/>
            <person name="Shao Z.-Z."/>
            <person name="Wang C.-S."/>
            <person name="Wu M."/>
            <person name="Xu X.-W."/>
        </authorList>
    </citation>
    <scope>NUCLEOTIDE SEQUENCE [LARGE SCALE GENOMIC DNA]</scope>
    <source>
        <strain evidence="2 5">Ar-45</strain>
    </source>
</reference>
<dbReference type="GO" id="GO:0043565">
    <property type="term" value="F:sequence-specific DNA binding"/>
    <property type="evidence" value="ECO:0007669"/>
    <property type="project" value="TreeGrafter"/>
</dbReference>
<dbReference type="InterPro" id="IPR002686">
    <property type="entry name" value="Transposase_17"/>
</dbReference>
<dbReference type="RefSeq" id="WP_097144992.1">
    <property type="nucleotide sequence ID" value="NZ_OBEA01000002.1"/>
</dbReference>
<dbReference type="InterPro" id="IPR052715">
    <property type="entry name" value="RAYT_transposase"/>
</dbReference>
<dbReference type="Proteomes" id="UP000231655">
    <property type="component" value="Unassembled WGS sequence"/>
</dbReference>
<protein>
    <submittedName>
        <fullName evidence="2 3">Transposase</fullName>
    </submittedName>
</protein>
<proteinExistence type="predicted"/>
<gene>
    <name evidence="2" type="ORF">CVM39_10695</name>
    <name evidence="3" type="ORF">SAMN06297129_1227</name>
</gene>
<dbReference type="Gene3D" id="3.30.70.1290">
    <property type="entry name" value="Transposase IS200-like"/>
    <property type="match status" value="1"/>
</dbReference>
<evidence type="ECO:0000259" key="1">
    <source>
        <dbReference type="SMART" id="SM01321"/>
    </source>
</evidence>
<evidence type="ECO:0000313" key="2">
    <source>
        <dbReference type="EMBL" id="PJE28917.1"/>
    </source>
</evidence>
<evidence type="ECO:0000313" key="3">
    <source>
        <dbReference type="EMBL" id="SNY47706.1"/>
    </source>
</evidence>
<dbReference type="InterPro" id="IPR036515">
    <property type="entry name" value="Transposase_17_sf"/>
</dbReference>
<accession>A0A285IKS7</accession>
<dbReference type="NCBIfam" id="NF047646">
    <property type="entry name" value="REP_Tyr_transpos"/>
    <property type="match status" value="1"/>
</dbReference>
<sequence length="187" mass="21970">MDRYTRPRQTGASIFFTVCLRDRSSDLLVREVTALREAVMVERARRPFCIDAWVVLPDHMHCIWTLPPGDADYPVRWQAIKAEFSKRVKDRVAISDGKRRRGEVGIWKRRYWEHHIRDDRDMELHLRYCWGNPVRHGLVARAADWQFSSFHREVRAGLVAPGWDGEVPEGYFGERDAEQERQPGLLA</sequence>
<dbReference type="PANTHER" id="PTHR36966">
    <property type="entry name" value="REP-ASSOCIATED TYROSINE TRANSPOSASE"/>
    <property type="match status" value="1"/>
</dbReference>
<organism evidence="3 4">
    <name type="scientific">Pseudooceanicola antarcticus</name>
    <dbReference type="NCBI Taxonomy" id="1247613"/>
    <lineage>
        <taxon>Bacteria</taxon>
        <taxon>Pseudomonadati</taxon>
        <taxon>Pseudomonadota</taxon>
        <taxon>Alphaproteobacteria</taxon>
        <taxon>Rhodobacterales</taxon>
        <taxon>Paracoccaceae</taxon>
        <taxon>Pseudooceanicola</taxon>
    </lineage>
</organism>
<dbReference type="GO" id="GO:0004803">
    <property type="term" value="F:transposase activity"/>
    <property type="evidence" value="ECO:0007669"/>
    <property type="project" value="InterPro"/>
</dbReference>
<dbReference type="PANTHER" id="PTHR36966:SF1">
    <property type="entry name" value="REP-ASSOCIATED TYROSINE TRANSPOSASE"/>
    <property type="match status" value="1"/>
</dbReference>